<dbReference type="Proteomes" id="UP000030487">
    <property type="component" value="Unassembled WGS sequence"/>
</dbReference>
<keyword evidence="2" id="KW-1185">Reference proteome</keyword>
<evidence type="ECO:0000313" key="2">
    <source>
        <dbReference type="Proteomes" id="UP000030487"/>
    </source>
</evidence>
<evidence type="ECO:0008006" key="3">
    <source>
        <dbReference type="Google" id="ProtNLM"/>
    </source>
</evidence>
<name>A0ABR4XT80_9BACI</name>
<reference evidence="1 2" key="1">
    <citation type="submission" date="2014-02" db="EMBL/GenBank/DDBJ databases">
        <title>Draft genome sequence of Lysinibacillus boronitolerans NBRC 103108.</title>
        <authorList>
            <person name="Zhang F."/>
            <person name="Wang G."/>
            <person name="Zhang L."/>
        </authorList>
    </citation>
    <scope>NUCLEOTIDE SEQUENCE [LARGE SCALE GENOMIC DNA]</scope>
    <source>
        <strain evidence="1 2">NBRC 103108</strain>
    </source>
</reference>
<organism evidence="1 2">
    <name type="scientific">Lysinibacillus boronitolerans JCM 21713 = 10a = NBRC 103108</name>
    <dbReference type="NCBI Taxonomy" id="1294264"/>
    <lineage>
        <taxon>Bacteria</taxon>
        <taxon>Bacillati</taxon>
        <taxon>Bacillota</taxon>
        <taxon>Bacilli</taxon>
        <taxon>Bacillales</taxon>
        <taxon>Bacillaceae</taxon>
        <taxon>Lysinibacillus</taxon>
    </lineage>
</organism>
<accession>A0ABR4XT80</accession>
<dbReference type="EMBL" id="JPVR01000081">
    <property type="protein sequence ID" value="KGR80746.1"/>
    <property type="molecule type" value="Genomic_DNA"/>
</dbReference>
<gene>
    <name evidence="1" type="ORF">CD31_21760</name>
</gene>
<evidence type="ECO:0000313" key="1">
    <source>
        <dbReference type="EMBL" id="KGR80746.1"/>
    </source>
</evidence>
<proteinExistence type="predicted"/>
<comment type="caution">
    <text evidence="1">The sequence shown here is derived from an EMBL/GenBank/DDBJ whole genome shotgun (WGS) entry which is preliminary data.</text>
</comment>
<protein>
    <recommendedName>
        <fullName evidence="3">PEGA domain-containing protein</fullName>
    </recommendedName>
</protein>
<sequence length="59" mass="6796">MVEGTDFDLEVRNIGYNMYFYKFKGTKVQNQLSLPGTHSVTFKSTGYQDLVIDIVADWN</sequence>